<dbReference type="WBParaSite" id="scf7180000419878.g4440">
    <property type="protein sequence ID" value="scf7180000419878.g4440"/>
    <property type="gene ID" value="scf7180000419878.g4440"/>
</dbReference>
<keyword evidence="3" id="KW-0444">Lipid biosynthesis</keyword>
<evidence type="ECO:0000256" key="6">
    <source>
        <dbReference type="ARBA" id="ARBA00022955"/>
    </source>
</evidence>
<evidence type="ECO:0000313" key="11">
    <source>
        <dbReference type="Proteomes" id="UP000887560"/>
    </source>
</evidence>
<keyword evidence="4" id="KW-0276">Fatty acid metabolism</keyword>
<dbReference type="InterPro" id="IPR043154">
    <property type="entry name" value="Sec-1-like_dom1"/>
</dbReference>
<keyword evidence="9" id="KW-0275">Fatty acid biosynthesis</keyword>
<sequence>LACFYSINNVGVFNEYPERFEKTEGGIKKLTDMALVNMLPQTILSHYILRQMVPRKKGIIVNISSTINYFEWYYLAVYSASKRYARWLSATLQAEYKGSGITIQTVCPSVVSTNMTKNPKPSFTEPTPVKFVGQAIHSIGLIKETTGCFAHQLNVTALKQLLNLNQPFTQSLAVEPTWKLLIFDGYGQDIISPLLNVKQLREAGVTLHMHLNSQRETLPDVPAVYFVSPTESNIQIICNDLRKS</sequence>
<dbReference type="InterPro" id="IPR020904">
    <property type="entry name" value="Sc_DH/Rdtase_CS"/>
</dbReference>
<evidence type="ECO:0000256" key="3">
    <source>
        <dbReference type="ARBA" id="ARBA00022516"/>
    </source>
</evidence>
<dbReference type="SUPFAM" id="SSF51735">
    <property type="entry name" value="NAD(P)-binding Rossmann-fold domains"/>
    <property type="match status" value="1"/>
</dbReference>
<dbReference type="GO" id="GO:0030497">
    <property type="term" value="P:fatty acid elongation"/>
    <property type="evidence" value="ECO:0007669"/>
    <property type="project" value="TreeGrafter"/>
</dbReference>
<keyword evidence="5" id="KW-0521">NADP</keyword>
<keyword evidence="7" id="KW-0560">Oxidoreductase</keyword>
<dbReference type="InterPro" id="IPR001619">
    <property type="entry name" value="Sec1-like"/>
</dbReference>
<dbReference type="GO" id="GO:0016491">
    <property type="term" value="F:oxidoreductase activity"/>
    <property type="evidence" value="ECO:0007669"/>
    <property type="project" value="UniProtKB-KW"/>
</dbReference>
<dbReference type="PRINTS" id="PR00081">
    <property type="entry name" value="GDHRDH"/>
</dbReference>
<dbReference type="PANTHER" id="PTHR43086:SF2">
    <property type="entry name" value="HYDROXYSTEROID DEHYDROGENASE-LIKE PROTEIN 1"/>
    <property type="match status" value="1"/>
</dbReference>
<evidence type="ECO:0000256" key="8">
    <source>
        <dbReference type="ARBA" id="ARBA00023098"/>
    </source>
</evidence>
<evidence type="ECO:0000256" key="1">
    <source>
        <dbReference type="ARBA" id="ARBA00005194"/>
    </source>
</evidence>
<dbReference type="InterPro" id="IPR002347">
    <property type="entry name" value="SDR_fam"/>
</dbReference>
<comment type="similarity">
    <text evidence="2">Belongs to the STXBP/unc-18/SEC1 family.</text>
</comment>
<evidence type="ECO:0000256" key="5">
    <source>
        <dbReference type="ARBA" id="ARBA00022857"/>
    </source>
</evidence>
<dbReference type="PANTHER" id="PTHR43086">
    <property type="entry name" value="VERY-LONG-CHAIN 3-OXOOACYL-COA REDUCTASE"/>
    <property type="match status" value="1"/>
</dbReference>
<reference evidence="12" key="1">
    <citation type="submission" date="2022-11" db="UniProtKB">
        <authorList>
            <consortium name="WormBaseParasite"/>
        </authorList>
    </citation>
    <scope>IDENTIFICATION</scope>
</reference>
<evidence type="ECO:0000256" key="2">
    <source>
        <dbReference type="ARBA" id="ARBA00009884"/>
    </source>
</evidence>
<dbReference type="PROSITE" id="PS00061">
    <property type="entry name" value="ADH_SHORT"/>
    <property type="match status" value="1"/>
</dbReference>
<comment type="pathway">
    <text evidence="1">Lipid metabolism; fatty acid biosynthesis.</text>
</comment>
<dbReference type="Gene3D" id="3.40.50.720">
    <property type="entry name" value="NAD(P)-binding Rossmann-like Domain"/>
    <property type="match status" value="1"/>
</dbReference>
<evidence type="ECO:0000313" key="12">
    <source>
        <dbReference type="WBParaSite" id="scf7180000419878.g4440"/>
    </source>
</evidence>
<name>A0A915NS63_9BILA</name>
<evidence type="ECO:0000256" key="7">
    <source>
        <dbReference type="ARBA" id="ARBA00023002"/>
    </source>
</evidence>
<dbReference type="GO" id="GO:0005783">
    <property type="term" value="C:endoplasmic reticulum"/>
    <property type="evidence" value="ECO:0007669"/>
    <property type="project" value="TreeGrafter"/>
</dbReference>
<keyword evidence="6" id="KW-0752">Steroid biosynthesis</keyword>
<keyword evidence="8" id="KW-0443">Lipid metabolism</keyword>
<dbReference type="Proteomes" id="UP000887560">
    <property type="component" value="Unplaced"/>
</dbReference>
<dbReference type="SUPFAM" id="SSF56815">
    <property type="entry name" value="Sec1/munc18-like (SM) proteins"/>
    <property type="match status" value="1"/>
</dbReference>
<keyword evidence="11" id="KW-1185">Reference proteome</keyword>
<evidence type="ECO:0000256" key="10">
    <source>
        <dbReference type="ARBA" id="ARBA00038261"/>
    </source>
</evidence>
<dbReference type="Pfam" id="PF00995">
    <property type="entry name" value="Sec1"/>
    <property type="match status" value="1"/>
</dbReference>
<proteinExistence type="inferred from homology"/>
<organism evidence="11 12">
    <name type="scientific">Meloidogyne floridensis</name>
    <dbReference type="NCBI Taxonomy" id="298350"/>
    <lineage>
        <taxon>Eukaryota</taxon>
        <taxon>Metazoa</taxon>
        <taxon>Ecdysozoa</taxon>
        <taxon>Nematoda</taxon>
        <taxon>Chromadorea</taxon>
        <taxon>Rhabditida</taxon>
        <taxon>Tylenchina</taxon>
        <taxon>Tylenchomorpha</taxon>
        <taxon>Tylenchoidea</taxon>
        <taxon>Meloidogynidae</taxon>
        <taxon>Meloidogyninae</taxon>
        <taxon>Meloidogyne</taxon>
    </lineage>
</organism>
<dbReference type="InterPro" id="IPR036045">
    <property type="entry name" value="Sec1-like_sf"/>
</dbReference>
<dbReference type="Gene3D" id="3.40.50.2060">
    <property type="match status" value="1"/>
</dbReference>
<dbReference type="AlphaFoldDB" id="A0A915NS63"/>
<evidence type="ECO:0000256" key="4">
    <source>
        <dbReference type="ARBA" id="ARBA00022832"/>
    </source>
</evidence>
<accession>A0A915NS63</accession>
<comment type="similarity">
    <text evidence="10">Belongs to the short-chain dehydrogenases/reductases (SDR) family. 17-beta-HSD 3 subfamily.</text>
</comment>
<dbReference type="GO" id="GO:0016192">
    <property type="term" value="P:vesicle-mediated transport"/>
    <property type="evidence" value="ECO:0007669"/>
    <property type="project" value="InterPro"/>
</dbReference>
<protein>
    <submittedName>
        <fullName evidence="12">Uncharacterized protein</fullName>
    </submittedName>
</protein>
<evidence type="ECO:0000256" key="9">
    <source>
        <dbReference type="ARBA" id="ARBA00023160"/>
    </source>
</evidence>
<dbReference type="Pfam" id="PF00106">
    <property type="entry name" value="adh_short"/>
    <property type="match status" value="1"/>
</dbReference>
<dbReference type="InterPro" id="IPR036291">
    <property type="entry name" value="NAD(P)-bd_dom_sf"/>
</dbReference>
<dbReference type="GO" id="GO:0006694">
    <property type="term" value="P:steroid biosynthetic process"/>
    <property type="evidence" value="ECO:0007669"/>
    <property type="project" value="UniProtKB-KW"/>
</dbReference>